<dbReference type="Gene3D" id="3.40.50.1820">
    <property type="entry name" value="alpha/beta hydrolase"/>
    <property type="match status" value="1"/>
</dbReference>
<dbReference type="EMBL" id="JACXYZ010000001">
    <property type="protein sequence ID" value="MBD3924485.1"/>
    <property type="molecule type" value="Genomic_DNA"/>
</dbReference>
<reference evidence="2 3" key="1">
    <citation type="submission" date="2020-09" db="EMBL/GenBank/DDBJ databases">
        <title>novel species in genus Nocardioides.</title>
        <authorList>
            <person name="Zhang G."/>
        </authorList>
    </citation>
    <scope>NUCLEOTIDE SEQUENCE [LARGE SCALE GENOMIC DNA]</scope>
    <source>
        <strain evidence="2 3">KCTC 39551</strain>
    </source>
</reference>
<name>A0ABR8N8L6_9ACTN</name>
<evidence type="ECO:0000313" key="2">
    <source>
        <dbReference type="EMBL" id="MBD3924485.1"/>
    </source>
</evidence>
<sequence>MSNHASDHTVTAYKDAPTREITAGGVTFAYRELGPTGGVPVVFFVHLAATLDNWDPRIVDAIAAHRHVITFDNRGVGASSGTVPDTIEAMADDALTFVRALGHHTIDVFSFSMGGMVAQALIVKDPGLVRRLVLTGTGPKGGKDMDKVARTTYYDILRAALTRSDPKEFLFFNRDASGKAAAKAFVKRLEERAADRDSPMKPRGFQTQLAAIKRWGRGSPDDLSVITQPTLIANGDNDRMVPSILSEDLHRRIKGSQLIIYPNSGHGGILQHHDEFAPIAAAFLAPGATTADGTGSS</sequence>
<dbReference type="SUPFAM" id="SSF53474">
    <property type="entry name" value="alpha/beta-Hydrolases"/>
    <property type="match status" value="1"/>
</dbReference>
<accession>A0ABR8N8L6</accession>
<protein>
    <submittedName>
        <fullName evidence="2">Alpha/beta hydrolase</fullName>
    </submittedName>
</protein>
<dbReference type="InterPro" id="IPR050471">
    <property type="entry name" value="AB_hydrolase"/>
</dbReference>
<evidence type="ECO:0000313" key="3">
    <source>
        <dbReference type="Proteomes" id="UP000618818"/>
    </source>
</evidence>
<dbReference type="InterPro" id="IPR000073">
    <property type="entry name" value="AB_hydrolase_1"/>
</dbReference>
<dbReference type="Pfam" id="PF00561">
    <property type="entry name" value="Abhydrolase_1"/>
    <property type="match status" value="1"/>
</dbReference>
<dbReference type="PRINTS" id="PR00111">
    <property type="entry name" value="ABHYDROLASE"/>
</dbReference>
<dbReference type="RefSeq" id="WP_191194256.1">
    <property type="nucleotide sequence ID" value="NZ_JACXYZ010000001.1"/>
</dbReference>
<evidence type="ECO:0000259" key="1">
    <source>
        <dbReference type="Pfam" id="PF00561"/>
    </source>
</evidence>
<organism evidence="2 3">
    <name type="scientific">Nocardioides cavernae</name>
    <dbReference type="NCBI Taxonomy" id="1921566"/>
    <lineage>
        <taxon>Bacteria</taxon>
        <taxon>Bacillati</taxon>
        <taxon>Actinomycetota</taxon>
        <taxon>Actinomycetes</taxon>
        <taxon>Propionibacteriales</taxon>
        <taxon>Nocardioidaceae</taxon>
        <taxon>Nocardioides</taxon>
    </lineage>
</organism>
<feature type="domain" description="AB hydrolase-1" evidence="1">
    <location>
        <begin position="41"/>
        <end position="272"/>
    </location>
</feature>
<dbReference type="PANTHER" id="PTHR43433:SF5">
    <property type="entry name" value="AB HYDROLASE-1 DOMAIN-CONTAINING PROTEIN"/>
    <property type="match status" value="1"/>
</dbReference>
<comment type="caution">
    <text evidence="2">The sequence shown here is derived from an EMBL/GenBank/DDBJ whole genome shotgun (WGS) entry which is preliminary data.</text>
</comment>
<dbReference type="PANTHER" id="PTHR43433">
    <property type="entry name" value="HYDROLASE, ALPHA/BETA FOLD FAMILY PROTEIN"/>
    <property type="match status" value="1"/>
</dbReference>
<dbReference type="GO" id="GO:0016787">
    <property type="term" value="F:hydrolase activity"/>
    <property type="evidence" value="ECO:0007669"/>
    <property type="project" value="UniProtKB-KW"/>
</dbReference>
<keyword evidence="2" id="KW-0378">Hydrolase</keyword>
<dbReference type="Proteomes" id="UP000618818">
    <property type="component" value="Unassembled WGS sequence"/>
</dbReference>
<keyword evidence="3" id="KW-1185">Reference proteome</keyword>
<gene>
    <name evidence="2" type="ORF">IEZ26_07640</name>
</gene>
<dbReference type="InterPro" id="IPR029058">
    <property type="entry name" value="AB_hydrolase_fold"/>
</dbReference>
<proteinExistence type="predicted"/>